<dbReference type="Pfam" id="PF00730">
    <property type="entry name" value="HhH-GPD"/>
    <property type="match status" value="1"/>
</dbReference>
<keyword evidence="11" id="KW-0411">Iron-sulfur</keyword>
<dbReference type="Gene3D" id="1.10.340.30">
    <property type="entry name" value="Hypothetical protein, domain 2"/>
    <property type="match status" value="1"/>
</dbReference>
<evidence type="ECO:0000256" key="3">
    <source>
        <dbReference type="ARBA" id="ARBA00008343"/>
    </source>
</evidence>
<name>A0ABN1MMU0_9FLAO</name>
<evidence type="ECO:0000256" key="14">
    <source>
        <dbReference type="RuleBase" id="RU365096"/>
    </source>
</evidence>
<keyword evidence="6" id="KW-0004">4Fe-4S</keyword>
<dbReference type="SUPFAM" id="SSF48150">
    <property type="entry name" value="DNA-glycosylase"/>
    <property type="match status" value="1"/>
</dbReference>
<proteinExistence type="inferred from homology"/>
<dbReference type="Gene3D" id="3.90.79.10">
    <property type="entry name" value="Nucleoside Triphosphate Pyrophosphohydrolase"/>
    <property type="match status" value="1"/>
</dbReference>
<keyword evidence="10 14" id="KW-0408">Iron</keyword>
<evidence type="ECO:0000313" key="17">
    <source>
        <dbReference type="Proteomes" id="UP001501126"/>
    </source>
</evidence>
<dbReference type="NCBIfam" id="TIGR01084">
    <property type="entry name" value="mutY"/>
    <property type="match status" value="1"/>
</dbReference>
<evidence type="ECO:0000256" key="10">
    <source>
        <dbReference type="ARBA" id="ARBA00023004"/>
    </source>
</evidence>
<dbReference type="SMART" id="SM00478">
    <property type="entry name" value="ENDO3c"/>
    <property type="match status" value="1"/>
</dbReference>
<reference evidence="16 17" key="1">
    <citation type="journal article" date="2019" name="Int. J. Syst. Evol. Microbiol.">
        <title>The Global Catalogue of Microorganisms (GCM) 10K type strain sequencing project: providing services to taxonomists for standard genome sequencing and annotation.</title>
        <authorList>
            <consortium name="The Broad Institute Genomics Platform"/>
            <consortium name="The Broad Institute Genome Sequencing Center for Infectious Disease"/>
            <person name="Wu L."/>
            <person name="Ma J."/>
        </authorList>
    </citation>
    <scope>NUCLEOTIDE SEQUENCE [LARGE SCALE GENOMIC DNA]</scope>
    <source>
        <strain evidence="16 17">JCM 16083</strain>
    </source>
</reference>
<comment type="similarity">
    <text evidence="3 14">Belongs to the Nth/MutY family.</text>
</comment>
<dbReference type="InterPro" id="IPR011257">
    <property type="entry name" value="DNA_glycosylase"/>
</dbReference>
<evidence type="ECO:0000313" key="16">
    <source>
        <dbReference type="EMBL" id="GAA0874289.1"/>
    </source>
</evidence>
<evidence type="ECO:0000256" key="2">
    <source>
        <dbReference type="ARBA" id="ARBA00002933"/>
    </source>
</evidence>
<evidence type="ECO:0000256" key="12">
    <source>
        <dbReference type="ARBA" id="ARBA00023204"/>
    </source>
</evidence>
<dbReference type="InterPro" id="IPR023170">
    <property type="entry name" value="HhH_base_excis_C"/>
</dbReference>
<evidence type="ECO:0000256" key="4">
    <source>
        <dbReference type="ARBA" id="ARBA00012045"/>
    </source>
</evidence>
<dbReference type="Pfam" id="PF14815">
    <property type="entry name" value="NUDIX_4"/>
    <property type="match status" value="1"/>
</dbReference>
<keyword evidence="17" id="KW-1185">Reference proteome</keyword>
<keyword evidence="13 14" id="KW-0326">Glycosidase</keyword>
<dbReference type="CDD" id="cd00056">
    <property type="entry name" value="ENDO3c"/>
    <property type="match status" value="1"/>
</dbReference>
<dbReference type="Gene3D" id="1.10.1670.10">
    <property type="entry name" value="Helix-hairpin-Helix base-excision DNA repair enzymes (C-terminal)"/>
    <property type="match status" value="1"/>
</dbReference>
<comment type="catalytic activity">
    <reaction evidence="1 14">
        <text>Hydrolyzes free adenine bases from 7,8-dihydro-8-oxoguanine:adenine mismatched double-stranded DNA, leaving an apurinic site.</text>
        <dbReference type="EC" id="3.2.2.31"/>
    </reaction>
</comment>
<evidence type="ECO:0000256" key="9">
    <source>
        <dbReference type="ARBA" id="ARBA00022801"/>
    </source>
</evidence>
<dbReference type="InterPro" id="IPR015797">
    <property type="entry name" value="NUDIX_hydrolase-like_dom_sf"/>
</dbReference>
<dbReference type="InterPro" id="IPR003651">
    <property type="entry name" value="Endonuclease3_FeS-loop_motif"/>
</dbReference>
<dbReference type="Pfam" id="PF00633">
    <property type="entry name" value="HHH"/>
    <property type="match status" value="1"/>
</dbReference>
<organism evidence="16 17">
    <name type="scientific">Wandonia haliotis</name>
    <dbReference type="NCBI Taxonomy" id="574963"/>
    <lineage>
        <taxon>Bacteria</taxon>
        <taxon>Pseudomonadati</taxon>
        <taxon>Bacteroidota</taxon>
        <taxon>Flavobacteriia</taxon>
        <taxon>Flavobacteriales</taxon>
        <taxon>Crocinitomicaceae</taxon>
        <taxon>Wandonia</taxon>
    </lineage>
</organism>
<evidence type="ECO:0000256" key="8">
    <source>
        <dbReference type="ARBA" id="ARBA00022763"/>
    </source>
</evidence>
<keyword evidence="9" id="KW-0378">Hydrolase</keyword>
<evidence type="ECO:0000256" key="11">
    <source>
        <dbReference type="ARBA" id="ARBA00023014"/>
    </source>
</evidence>
<comment type="function">
    <text evidence="2">Adenine glycosylase active on G-A mispairs. MutY also corrects error-prone DNA synthesis past GO lesions which are due to the oxidatively damaged form of guanine: 7,8-dihydro-8-oxoguanine (8-oxo-dGTP).</text>
</comment>
<evidence type="ECO:0000256" key="5">
    <source>
        <dbReference type="ARBA" id="ARBA00022023"/>
    </source>
</evidence>
<keyword evidence="12" id="KW-0234">DNA repair</keyword>
<protein>
    <recommendedName>
        <fullName evidence="5 14">Adenine DNA glycosylase</fullName>
        <ecNumber evidence="4 14">3.2.2.31</ecNumber>
    </recommendedName>
</protein>
<comment type="caution">
    <text evidence="16">The sequence shown here is derived from an EMBL/GenBank/DDBJ whole genome shotgun (WGS) entry which is preliminary data.</text>
</comment>
<dbReference type="PANTHER" id="PTHR42944:SF1">
    <property type="entry name" value="ADENINE DNA GLYCOSYLASE"/>
    <property type="match status" value="1"/>
</dbReference>
<dbReference type="Proteomes" id="UP001501126">
    <property type="component" value="Unassembled WGS sequence"/>
</dbReference>
<evidence type="ECO:0000256" key="13">
    <source>
        <dbReference type="ARBA" id="ARBA00023295"/>
    </source>
</evidence>
<dbReference type="CDD" id="cd03431">
    <property type="entry name" value="NUDIX_DNA_Glycosylase_C-MutY"/>
    <property type="match status" value="1"/>
</dbReference>
<dbReference type="SMART" id="SM00525">
    <property type="entry name" value="FES"/>
    <property type="match status" value="1"/>
</dbReference>
<feature type="domain" description="HhH-GPD" evidence="15">
    <location>
        <begin position="39"/>
        <end position="190"/>
    </location>
</feature>
<dbReference type="InterPro" id="IPR000445">
    <property type="entry name" value="HhH_motif"/>
</dbReference>
<gene>
    <name evidence="16" type="primary">mutY</name>
    <name evidence="16" type="ORF">GCM10009118_06970</name>
</gene>
<dbReference type="EC" id="3.2.2.31" evidence="4 14"/>
<keyword evidence="7" id="KW-0479">Metal-binding</keyword>
<dbReference type="PANTHER" id="PTHR42944">
    <property type="entry name" value="ADENINE DNA GLYCOSYLASE"/>
    <property type="match status" value="1"/>
</dbReference>
<evidence type="ECO:0000256" key="7">
    <source>
        <dbReference type="ARBA" id="ARBA00022723"/>
    </source>
</evidence>
<sequence>MVQTSAFSLLIQNWYIENHRDLPWRNTDSPYFIWLSEVILQQTRVVQGLDYYHKFTRLFPTVHDLANASEQEILNTWQGLGYYSRARNLHKTAKHVDQQYNGVFPDSYKELLSLPGVGPYTAAAIASFAYNLPHAVVDGNVFRVLSRVFSVDTPIDSTKGKKEFSELADNLLDKTHPGRHNQAIMELGALVCSPKSPDCSSCPIEEICSARASGNQENFPVKEKKTKVRNRYFHFLLIEEKNKLVIQQRKGKDIWENMYQLPLIETPSPELNIEKSSFSEPMASYSHQLSHQKIHALFYKTPEIPKEVDVSRCRWIEKEELNDLPLPRLIDRFFEEQEQDS</sequence>
<dbReference type="EMBL" id="BAAAFH010000003">
    <property type="protein sequence ID" value="GAA0874289.1"/>
    <property type="molecule type" value="Genomic_DNA"/>
</dbReference>
<dbReference type="SUPFAM" id="SSF55811">
    <property type="entry name" value="Nudix"/>
    <property type="match status" value="1"/>
</dbReference>
<accession>A0ABN1MMU0</accession>
<dbReference type="RefSeq" id="WP_343785188.1">
    <property type="nucleotide sequence ID" value="NZ_BAAAFH010000003.1"/>
</dbReference>
<dbReference type="InterPro" id="IPR044298">
    <property type="entry name" value="MIG/MutY"/>
</dbReference>
<dbReference type="InterPro" id="IPR029119">
    <property type="entry name" value="MutY_C"/>
</dbReference>
<dbReference type="InterPro" id="IPR005760">
    <property type="entry name" value="A/G_AdeGlyc_MutY"/>
</dbReference>
<evidence type="ECO:0000259" key="15">
    <source>
        <dbReference type="SMART" id="SM00478"/>
    </source>
</evidence>
<dbReference type="PROSITE" id="PS01155">
    <property type="entry name" value="ENDONUCLEASE_III_2"/>
    <property type="match status" value="1"/>
</dbReference>
<evidence type="ECO:0000256" key="6">
    <source>
        <dbReference type="ARBA" id="ARBA00022485"/>
    </source>
</evidence>
<comment type="cofactor">
    <cofactor evidence="14">
        <name>[4Fe-4S] cluster</name>
        <dbReference type="ChEBI" id="CHEBI:49883"/>
    </cofactor>
    <text evidence="14">Binds 1 [4Fe-4S] cluster.</text>
</comment>
<dbReference type="InterPro" id="IPR004036">
    <property type="entry name" value="Endonuclease-III-like_CS2"/>
</dbReference>
<dbReference type="InterPro" id="IPR003265">
    <property type="entry name" value="HhH-GPD_domain"/>
</dbReference>
<keyword evidence="8 14" id="KW-0227">DNA damage</keyword>
<evidence type="ECO:0000256" key="1">
    <source>
        <dbReference type="ARBA" id="ARBA00000843"/>
    </source>
</evidence>